<dbReference type="PANTHER" id="PTHR10263">
    <property type="entry name" value="V-TYPE PROTON ATPASE PROTEOLIPID SUBUNIT"/>
    <property type="match status" value="1"/>
</dbReference>
<evidence type="ECO:0000313" key="10">
    <source>
        <dbReference type="EMBL" id="KKN20776.1"/>
    </source>
</evidence>
<protein>
    <recommendedName>
        <fullName evidence="9">V-ATPase proteolipid subunit C-like domain-containing protein</fullName>
    </recommendedName>
</protein>
<dbReference type="InterPro" id="IPR000245">
    <property type="entry name" value="ATPase_proteolipid_csu"/>
</dbReference>
<dbReference type="InterPro" id="IPR035921">
    <property type="entry name" value="F/V-ATP_Csub_sf"/>
</dbReference>
<dbReference type="CDD" id="cd18120">
    <property type="entry name" value="ATP-synt_Vo_Ao_c"/>
    <property type="match status" value="1"/>
</dbReference>
<comment type="caution">
    <text evidence="10">The sequence shown here is derived from an EMBL/GenBank/DDBJ whole genome shotgun (WGS) entry which is preliminary data.</text>
</comment>
<feature type="domain" description="V-ATPase proteolipid subunit C-like" evidence="9">
    <location>
        <begin position="54"/>
        <end position="113"/>
    </location>
</feature>
<evidence type="ECO:0000256" key="3">
    <source>
        <dbReference type="ARBA" id="ARBA00022448"/>
    </source>
</evidence>
<evidence type="ECO:0000256" key="4">
    <source>
        <dbReference type="ARBA" id="ARBA00022692"/>
    </source>
</evidence>
<evidence type="ECO:0000256" key="2">
    <source>
        <dbReference type="ARBA" id="ARBA00007296"/>
    </source>
</evidence>
<dbReference type="EMBL" id="LAZR01003209">
    <property type="protein sequence ID" value="KKN20776.1"/>
    <property type="molecule type" value="Genomic_DNA"/>
</dbReference>
<evidence type="ECO:0000256" key="1">
    <source>
        <dbReference type="ARBA" id="ARBA00004141"/>
    </source>
</evidence>
<dbReference type="GO" id="GO:0046961">
    <property type="term" value="F:proton-transporting ATPase activity, rotational mechanism"/>
    <property type="evidence" value="ECO:0007669"/>
    <property type="project" value="InterPro"/>
</dbReference>
<keyword evidence="4 8" id="KW-0812">Transmembrane</keyword>
<feature type="transmembrane region" description="Helical" evidence="8">
    <location>
        <begin position="50"/>
        <end position="71"/>
    </location>
</feature>
<dbReference type="AlphaFoldDB" id="A0A0F9R672"/>
<name>A0A0F9R672_9ZZZZ</name>
<comment type="similarity">
    <text evidence="2">Belongs to the V-ATPase proteolipid subunit family.</text>
</comment>
<keyword evidence="7 8" id="KW-0472">Membrane</keyword>
<evidence type="ECO:0000256" key="5">
    <source>
        <dbReference type="ARBA" id="ARBA00022989"/>
    </source>
</evidence>
<proteinExistence type="inferred from homology"/>
<gene>
    <name evidence="10" type="ORF">LCGC14_0932070</name>
</gene>
<dbReference type="PRINTS" id="PR00122">
    <property type="entry name" value="VACATPASE"/>
</dbReference>
<reference evidence="10" key="1">
    <citation type="journal article" date="2015" name="Nature">
        <title>Complex archaea that bridge the gap between prokaryotes and eukaryotes.</title>
        <authorList>
            <person name="Spang A."/>
            <person name="Saw J.H."/>
            <person name="Jorgensen S.L."/>
            <person name="Zaremba-Niedzwiedzka K."/>
            <person name="Martijn J."/>
            <person name="Lind A.E."/>
            <person name="van Eijk R."/>
            <person name="Schleper C."/>
            <person name="Guy L."/>
            <person name="Ettema T.J."/>
        </authorList>
    </citation>
    <scope>NUCLEOTIDE SEQUENCE</scope>
</reference>
<sequence length="121" mass="12886">MNQKQKFYLLMAFFQVFLIALVVFTSNGIVTLVAAQASTTLDYYDSATTIALAIAVAISVSSAVVGSAWAMKTVGTAAISALSEREEAFFKAFLVVALCEALAVYGLIVAILLWTKIPTPL</sequence>
<feature type="transmembrane region" description="Helical" evidence="8">
    <location>
        <begin position="7"/>
        <end position="30"/>
    </location>
</feature>
<dbReference type="GO" id="GO:0033179">
    <property type="term" value="C:proton-transporting V-type ATPase, V0 domain"/>
    <property type="evidence" value="ECO:0007669"/>
    <property type="project" value="InterPro"/>
</dbReference>
<feature type="transmembrane region" description="Helical" evidence="8">
    <location>
        <begin position="92"/>
        <end position="114"/>
    </location>
</feature>
<evidence type="ECO:0000259" key="9">
    <source>
        <dbReference type="Pfam" id="PF00137"/>
    </source>
</evidence>
<dbReference type="Pfam" id="PF00137">
    <property type="entry name" value="ATP-synt_C"/>
    <property type="match status" value="1"/>
</dbReference>
<dbReference type="SUPFAM" id="SSF81333">
    <property type="entry name" value="F1F0 ATP synthase subunit C"/>
    <property type="match status" value="1"/>
</dbReference>
<evidence type="ECO:0000256" key="7">
    <source>
        <dbReference type="ARBA" id="ARBA00023136"/>
    </source>
</evidence>
<dbReference type="Gene3D" id="1.20.120.610">
    <property type="entry name" value="lithium bound rotor ring of v- atpase"/>
    <property type="match status" value="1"/>
</dbReference>
<accession>A0A0F9R672</accession>
<evidence type="ECO:0000256" key="6">
    <source>
        <dbReference type="ARBA" id="ARBA00023065"/>
    </source>
</evidence>
<keyword evidence="3" id="KW-0813">Transport</keyword>
<organism evidence="10">
    <name type="scientific">marine sediment metagenome</name>
    <dbReference type="NCBI Taxonomy" id="412755"/>
    <lineage>
        <taxon>unclassified sequences</taxon>
        <taxon>metagenomes</taxon>
        <taxon>ecological metagenomes</taxon>
    </lineage>
</organism>
<keyword evidence="6" id="KW-0406">Ion transport</keyword>
<keyword evidence="5 8" id="KW-1133">Transmembrane helix</keyword>
<evidence type="ECO:0000256" key="8">
    <source>
        <dbReference type="SAM" id="Phobius"/>
    </source>
</evidence>
<comment type="subcellular location">
    <subcellularLocation>
        <location evidence="1">Membrane</location>
        <topology evidence="1">Multi-pass membrane protein</topology>
    </subcellularLocation>
</comment>
<dbReference type="InterPro" id="IPR002379">
    <property type="entry name" value="ATPase_proteolipid_c-like_dom"/>
</dbReference>